<protein>
    <submittedName>
        <fullName evidence="2">Uncharacterized protein</fullName>
    </submittedName>
</protein>
<sequence>MLEYKISVVVNSTNSEAKRYLFECWGDNRISPQVAYMAGLKNKDYINYVYFDTLKELESILKALKERLSVPKEKDETGGLYLKTEYSQEEIEKIINDIENIAKKTIEWFEKIKKERKKQTFISKEGKKLLKTSR</sequence>
<reference evidence="2 3" key="1">
    <citation type="submission" date="2018-11" db="EMBL/GenBank/DDBJ databases">
        <title>Genomic Encyclopedia of Type Strains, Phase IV (KMG-IV): sequencing the most valuable type-strain genomes for metagenomic binning, comparative biology and taxonomic classification.</title>
        <authorList>
            <person name="Goeker M."/>
        </authorList>
    </citation>
    <scope>NUCLEOTIDE SEQUENCE [LARGE SCALE GENOMIC DNA]</scope>
    <source>
        <strain evidence="2 3">DSM 27783</strain>
    </source>
</reference>
<accession>A0AAJ4RB33</accession>
<dbReference type="RefSeq" id="WP_123353297.1">
    <property type="nucleotide sequence ID" value="NZ_CP040940.1"/>
</dbReference>
<reference evidence="1 4" key="2">
    <citation type="submission" date="2019-06" db="EMBL/GenBank/DDBJ databases">
        <title>A comparative analysis of the Nautiliaceae.</title>
        <authorList>
            <person name="Grosche A."/>
            <person name="Smedile F."/>
            <person name="Vetriani C."/>
        </authorList>
    </citation>
    <scope>NUCLEOTIDE SEQUENCE [LARGE SCALE GENOMIC DNA]</scope>
    <source>
        <strain evidence="1 4">TB6</strain>
        <plasmid evidence="1 4">unnamed1</plasmid>
    </source>
</reference>
<dbReference type="Proteomes" id="UP000272781">
    <property type="component" value="Unassembled WGS sequence"/>
</dbReference>
<name>A0AAJ4RB33_9BACT</name>
<dbReference type="AlphaFoldDB" id="A0AAJ4RB33"/>
<proteinExistence type="predicted"/>
<evidence type="ECO:0000313" key="4">
    <source>
        <dbReference type="Proteomes" id="UP000298805"/>
    </source>
</evidence>
<evidence type="ECO:0000313" key="3">
    <source>
        <dbReference type="Proteomes" id="UP000272781"/>
    </source>
</evidence>
<geneLocation type="plasmid" evidence="1 4">
    <name>unnamed1</name>
</geneLocation>
<evidence type="ECO:0000313" key="2">
    <source>
        <dbReference type="EMBL" id="ROR38710.1"/>
    </source>
</evidence>
<gene>
    <name evidence="1" type="ORF">C6V80_10100</name>
    <name evidence="2" type="ORF">EDC58_1925</name>
</gene>
<keyword evidence="1" id="KW-0614">Plasmid</keyword>
<evidence type="ECO:0000313" key="1">
    <source>
        <dbReference type="EMBL" id="QDD68197.1"/>
    </source>
</evidence>
<dbReference type="EMBL" id="CP040940">
    <property type="protein sequence ID" value="QDD68197.1"/>
    <property type="molecule type" value="Genomic_DNA"/>
</dbReference>
<dbReference type="Proteomes" id="UP000298805">
    <property type="component" value="Plasmid unnamed1"/>
</dbReference>
<organism evidence="2 3">
    <name type="scientific">Caminibacter pacificus</name>
    <dbReference type="NCBI Taxonomy" id="1424653"/>
    <lineage>
        <taxon>Bacteria</taxon>
        <taxon>Pseudomonadati</taxon>
        <taxon>Campylobacterota</taxon>
        <taxon>Epsilonproteobacteria</taxon>
        <taxon>Nautiliales</taxon>
        <taxon>Nautiliaceae</taxon>
        <taxon>Caminibacter</taxon>
    </lineage>
</organism>
<keyword evidence="4" id="KW-1185">Reference proteome</keyword>
<dbReference type="EMBL" id="RJVK01000006">
    <property type="protein sequence ID" value="ROR38710.1"/>
    <property type="molecule type" value="Genomic_DNA"/>
</dbReference>